<dbReference type="SUPFAM" id="SSF52540">
    <property type="entry name" value="P-loop containing nucleoside triphosphate hydrolases"/>
    <property type="match status" value="1"/>
</dbReference>
<dbReference type="NCBIfam" id="TIGR01662">
    <property type="entry name" value="HAD-SF-IIIA"/>
    <property type="match status" value="1"/>
</dbReference>
<dbReference type="NCBIfam" id="TIGR01664">
    <property type="entry name" value="DNA-3'-Pase"/>
    <property type="match status" value="1"/>
</dbReference>
<sequence length="461" mass="52104">MVSPTKKRRLDSDSADSSSPPAKLTKLQPSVPSKPESSSTQPGVLRWLEPLGKSRTCLHAVHLNPPSASKVAAFDLDGTIIASWSSKAPPLEWRWWKECVPTKLAQAANEGYSVVIITNQAALKSPKLEREWKEKLALVVAAIPEVPFRLLAATAKDKFRKPMTGMWDEVERIFADDGVEIDKSTSFFVGDFAGRIYGDSGKKKDFAGTDRKWALNVGVRFFTPEEYFLGEDPDLNFSLKGFHPSSLPQALPLFEPVSSPLLPLKTTQELVLFIGYPCLGKSTFYRTHFAPKGYDHINQDTLGTREKCVKAVEKALKAGHSCVVDNTNRDASTRRFYLDLAKKHSVSVRAMLFTGSIDLAWHNNLYRAFCLPSSVQEREPSRDLLPLSAFKSFEDNYEEPQLAEGFTEIKRIHWVFEGTEDERKKWSQWLELDEKRSHLVEGPVPSLERLFVRERTWQSSR</sequence>
<reference evidence="2" key="1">
    <citation type="submission" date="2014-09" db="EMBL/GenBank/DDBJ databases">
        <title>Genome sequence of the luminous mushroom Mycena chlorophos for searching fungal bioluminescence genes.</title>
        <authorList>
            <person name="Tanaka Y."/>
            <person name="Kasuga D."/>
            <person name="Oba Y."/>
            <person name="Hase S."/>
            <person name="Sato K."/>
            <person name="Oba Y."/>
            <person name="Sakakibara Y."/>
        </authorList>
    </citation>
    <scope>NUCLEOTIDE SEQUENCE</scope>
</reference>
<evidence type="ECO:0000313" key="3">
    <source>
        <dbReference type="Proteomes" id="UP000815677"/>
    </source>
</evidence>
<dbReference type="EMBL" id="DF850021">
    <property type="protein sequence ID" value="GAT61325.1"/>
    <property type="molecule type" value="Genomic_DNA"/>
</dbReference>
<feature type="region of interest" description="Disordered" evidence="1">
    <location>
        <begin position="1"/>
        <end position="43"/>
    </location>
</feature>
<dbReference type="InterPro" id="IPR023214">
    <property type="entry name" value="HAD_sf"/>
</dbReference>
<dbReference type="InterPro" id="IPR036412">
    <property type="entry name" value="HAD-like_sf"/>
</dbReference>
<dbReference type="PANTHER" id="PTHR12083:SF9">
    <property type="entry name" value="BIFUNCTIONAL POLYNUCLEOTIDE PHOSPHATASE_KINASE"/>
    <property type="match status" value="1"/>
</dbReference>
<dbReference type="Pfam" id="PF08645">
    <property type="entry name" value="PNK3P"/>
    <property type="match status" value="1"/>
</dbReference>
<protein>
    <recommendedName>
        <fullName evidence="4">PNK3P-domain-containing protein</fullName>
    </recommendedName>
</protein>
<dbReference type="InterPro" id="IPR006551">
    <property type="entry name" value="Polynucleotide_phosphatase"/>
</dbReference>
<dbReference type="Pfam" id="PF13671">
    <property type="entry name" value="AAA_33"/>
    <property type="match status" value="1"/>
</dbReference>
<evidence type="ECO:0000313" key="2">
    <source>
        <dbReference type="EMBL" id="GAT61325.1"/>
    </source>
</evidence>
<evidence type="ECO:0000256" key="1">
    <source>
        <dbReference type="SAM" id="MobiDB-lite"/>
    </source>
</evidence>
<keyword evidence="3" id="KW-1185">Reference proteome</keyword>
<feature type="compositionally biased region" description="Polar residues" evidence="1">
    <location>
        <begin position="27"/>
        <end position="42"/>
    </location>
</feature>
<dbReference type="Gene3D" id="3.40.50.1000">
    <property type="entry name" value="HAD superfamily/HAD-like"/>
    <property type="match status" value="1"/>
</dbReference>
<proteinExistence type="predicted"/>
<dbReference type="InterPro" id="IPR006549">
    <property type="entry name" value="HAD-SF_hydro_IIIA"/>
</dbReference>
<dbReference type="PANTHER" id="PTHR12083">
    <property type="entry name" value="BIFUNCTIONAL POLYNUCLEOTIDE PHOSPHATASE/KINASE"/>
    <property type="match status" value="1"/>
</dbReference>
<organism evidence="2 3">
    <name type="scientific">Mycena chlorophos</name>
    <name type="common">Agaric fungus</name>
    <name type="synonym">Agaricus chlorophos</name>
    <dbReference type="NCBI Taxonomy" id="658473"/>
    <lineage>
        <taxon>Eukaryota</taxon>
        <taxon>Fungi</taxon>
        <taxon>Dikarya</taxon>
        <taxon>Basidiomycota</taxon>
        <taxon>Agaricomycotina</taxon>
        <taxon>Agaricomycetes</taxon>
        <taxon>Agaricomycetidae</taxon>
        <taxon>Agaricales</taxon>
        <taxon>Marasmiineae</taxon>
        <taxon>Mycenaceae</taxon>
        <taxon>Mycena</taxon>
    </lineage>
</organism>
<evidence type="ECO:0008006" key="4">
    <source>
        <dbReference type="Google" id="ProtNLM"/>
    </source>
</evidence>
<dbReference type="Proteomes" id="UP000815677">
    <property type="component" value="Unassembled WGS sequence"/>
</dbReference>
<gene>
    <name evidence="2" type="ORF">MCHLO_17357</name>
</gene>
<accession>A0ABQ0MDA3</accession>
<dbReference type="Gene3D" id="3.40.50.300">
    <property type="entry name" value="P-loop containing nucleotide triphosphate hydrolases"/>
    <property type="match status" value="1"/>
</dbReference>
<dbReference type="SUPFAM" id="SSF56784">
    <property type="entry name" value="HAD-like"/>
    <property type="match status" value="1"/>
</dbReference>
<dbReference type="InterPro" id="IPR013954">
    <property type="entry name" value="PNK3P"/>
</dbReference>
<dbReference type="InterPro" id="IPR027417">
    <property type="entry name" value="P-loop_NTPase"/>
</dbReference>
<name>A0ABQ0MDA3_MYCCL</name>